<accession>A0A7J5YSL7</accession>
<evidence type="ECO:0000256" key="1">
    <source>
        <dbReference type="ARBA" id="ARBA00004123"/>
    </source>
</evidence>
<dbReference type="OrthoDB" id="2195431at2759"/>
<proteinExistence type="inferred from homology"/>
<dbReference type="InterPro" id="IPR053016">
    <property type="entry name" value="CTF18-RFC_complex"/>
</dbReference>
<feature type="region of interest" description="Disordered" evidence="10">
    <location>
        <begin position="219"/>
        <end position="250"/>
    </location>
</feature>
<dbReference type="PANTHER" id="PTHR46765:SF1">
    <property type="entry name" value="P-LOOP CONTAINING NUCLEOSIDE TRIPHOSPHATE HYDROLASES SUPERFAMILY PROTEIN"/>
    <property type="match status" value="1"/>
</dbReference>
<dbReference type="CDD" id="cd18140">
    <property type="entry name" value="HLD_clamp_RFC"/>
    <property type="match status" value="1"/>
</dbReference>
<feature type="region of interest" description="Disordered" evidence="10">
    <location>
        <begin position="426"/>
        <end position="450"/>
    </location>
</feature>
<dbReference type="FunFam" id="1.10.8.60:FF:000074">
    <property type="entry name" value="Chromosome transmission fidelity protein 18"/>
    <property type="match status" value="1"/>
</dbReference>
<keyword evidence="3" id="KW-0547">Nucleotide-binding</keyword>
<dbReference type="PANTHER" id="PTHR46765">
    <property type="entry name" value="P-LOOP CONTAINING NUCLEOSIDE TRIPHOSPHATE HYDROLASES SUPERFAMILY PROTEIN"/>
    <property type="match status" value="1"/>
</dbReference>
<reference evidence="12 13" key="1">
    <citation type="submission" date="2020-03" db="EMBL/GenBank/DDBJ databases">
        <title>Dissostichus mawsoni Genome sequencing and assembly.</title>
        <authorList>
            <person name="Park H."/>
        </authorList>
    </citation>
    <scope>NUCLEOTIDE SEQUENCE [LARGE SCALE GENOMIC DNA]</scope>
    <source>
        <strain evidence="12">DM0001</strain>
        <tissue evidence="12">Muscle</tissue>
    </source>
</reference>
<dbReference type="InterPro" id="IPR003959">
    <property type="entry name" value="ATPase_AAA_core"/>
</dbReference>
<dbReference type="InterPro" id="IPR003593">
    <property type="entry name" value="AAA+_ATPase"/>
</dbReference>
<feature type="domain" description="AAA+ ATPase" evidence="11">
    <location>
        <begin position="475"/>
        <end position="586"/>
    </location>
</feature>
<dbReference type="GO" id="GO:0016887">
    <property type="term" value="F:ATP hydrolysis activity"/>
    <property type="evidence" value="ECO:0007669"/>
    <property type="project" value="InterPro"/>
</dbReference>
<dbReference type="InterPro" id="IPR047854">
    <property type="entry name" value="RFC_lid"/>
</dbReference>
<dbReference type="InterPro" id="IPR027417">
    <property type="entry name" value="P-loop_NTPase"/>
</dbReference>
<evidence type="ECO:0000256" key="9">
    <source>
        <dbReference type="ARBA" id="ARBA00069525"/>
    </source>
</evidence>
<evidence type="ECO:0000313" key="13">
    <source>
        <dbReference type="Proteomes" id="UP000518266"/>
    </source>
</evidence>
<keyword evidence="6" id="KW-0539">Nucleus</keyword>
<feature type="compositionally biased region" description="Acidic residues" evidence="10">
    <location>
        <begin position="363"/>
        <end position="374"/>
    </location>
</feature>
<dbReference type="GO" id="GO:0003677">
    <property type="term" value="F:DNA binding"/>
    <property type="evidence" value="ECO:0007669"/>
    <property type="project" value="UniProtKB-KW"/>
</dbReference>
<dbReference type="Proteomes" id="UP000518266">
    <property type="component" value="Unassembled WGS sequence"/>
</dbReference>
<keyword evidence="2" id="KW-0235">DNA replication</keyword>
<dbReference type="SMART" id="SM00382">
    <property type="entry name" value="AAA"/>
    <property type="match status" value="1"/>
</dbReference>
<keyword evidence="5" id="KW-0238">DNA-binding</keyword>
<feature type="non-terminal residue" evidence="12">
    <location>
        <position position="1126"/>
    </location>
</feature>
<evidence type="ECO:0000256" key="7">
    <source>
        <dbReference type="ARBA" id="ARBA00023306"/>
    </source>
</evidence>
<dbReference type="Pfam" id="PF00004">
    <property type="entry name" value="AAA"/>
    <property type="match status" value="1"/>
</dbReference>
<dbReference type="Gene3D" id="3.40.50.300">
    <property type="entry name" value="P-loop containing nucleotide triphosphate hydrolases"/>
    <property type="match status" value="1"/>
</dbReference>
<evidence type="ECO:0000256" key="2">
    <source>
        <dbReference type="ARBA" id="ARBA00022705"/>
    </source>
</evidence>
<keyword evidence="7" id="KW-0131">Cell cycle</keyword>
<sequence length="1126" mass="126412">MVSPRVMPGQGRSPVTASLNRCMASSRGRWQGSDHQHEDCGQVEVPSQTHLDKQGSRVQVSLETETQHRFSVNAERVVECWKANAVLGHSSTAIPPAAPVPARPINRPEPSELAKRDAPICVMDEYDELFEIEDDFEDQFADELEAMAQIEDESSKPEKRQKQNPGDDFSDIQHLLDSQPTSEFTLREHRLFLLYSSFPKAKRQKQDAGVVKRLFNTVQTQESKAPSQKDDITPPSSPEQCEPPRNIRSTPSVLDISGFASILDSPRRPAAATASLHVLKRPPIEGEYVSVTDSSGSRVYLKQTEDTATKVVDSRFVPDFQGSLGLLAVPINALRDQESDRLVVEESLRLTEVLASSLNDVLVDPEEEEDDPDDAEGRTSRLWVDRFSPRQYTQLLSDDFTNRCLLKWLKLWDTVVFGRERKIRPVRSEKQDPNESSFKPNQPNQPNQNPIRFKTKIEMTEEILEAELDQHKRPRFKVALLSGPPGLGKTTLAHVIAKHAGYNVVEINASDDRSAEIFQKRIDTATQMKSVLGSNEKPNCLIIDEIDGAPTAAINILLAALHRKTDTAGMLVQRRGRKKEEGDHPAPTNHLHLYTPALRPLRQLAFLLVFPQTQPSRLAQRLSEISRKQGMKTDTATLLSLCEKTDNDIRSCINTLQFLHGRGHKRVDTKTIQCVSVGQKDQNKGLFHLWQGIFQLQRPKRKRIGEGFDEASGSGEGAQRFQHILSLAYSSGEYEKVSQGLYDNYLSMRVRDPNMQCVCEGLEWLSFSDRLNQVILQGQNFSLMRYLPFLSVTFHFLFANTHVPRISYPHSQHEASSRLLGSKNALSAMMADIPPCIRTRISQLSLSLDILTLLLDIICPKLRPVNPQLFSSREKEQMRELINTMLAYNLSYRQDRTPEGQYTYMLEPRVDDVVRFPGLPPRRQLTYQAKQTISREMEQEKMRRAEQLMLQRNPVVHKPAEKKADGPRPIRNHQQRLENIVKQTTVEIRCPSTCMGKAVGDSDVWFRFNEGMSNAVRRNPAELKGGADGASAATITAESRWSFFGRGSGFSAGGGRGGGGGGRGGGGGCRLDAGCAGFQAKQAGAEHLYGNQDTLRPGTGWKHANNEDKRSKGKTDREIYFQITVE</sequence>
<comment type="caution">
    <text evidence="12">The sequence shown here is derived from an EMBL/GenBank/DDBJ whole genome shotgun (WGS) entry which is preliminary data.</text>
</comment>
<keyword evidence="13" id="KW-1185">Reference proteome</keyword>
<dbReference type="SUPFAM" id="SSF52540">
    <property type="entry name" value="P-loop containing nucleoside triphosphate hydrolases"/>
    <property type="match status" value="1"/>
</dbReference>
<comment type="similarity">
    <text evidence="8">Belongs to the activator 1 small subunits family. CTF18 subfamily.</text>
</comment>
<dbReference type="GO" id="GO:0006260">
    <property type="term" value="P:DNA replication"/>
    <property type="evidence" value="ECO:0007669"/>
    <property type="project" value="UniProtKB-KW"/>
</dbReference>
<name>A0A7J5YSL7_DISMA</name>
<dbReference type="EMBL" id="JAAKFY010000009">
    <property type="protein sequence ID" value="KAF3852410.1"/>
    <property type="molecule type" value="Genomic_DNA"/>
</dbReference>
<evidence type="ECO:0000256" key="10">
    <source>
        <dbReference type="SAM" id="MobiDB-lite"/>
    </source>
</evidence>
<dbReference type="Gene3D" id="1.10.8.60">
    <property type="match status" value="1"/>
</dbReference>
<evidence type="ECO:0000256" key="4">
    <source>
        <dbReference type="ARBA" id="ARBA00022840"/>
    </source>
</evidence>
<organism evidence="12 13">
    <name type="scientific">Dissostichus mawsoni</name>
    <name type="common">Antarctic cod</name>
    <dbReference type="NCBI Taxonomy" id="36200"/>
    <lineage>
        <taxon>Eukaryota</taxon>
        <taxon>Metazoa</taxon>
        <taxon>Chordata</taxon>
        <taxon>Craniata</taxon>
        <taxon>Vertebrata</taxon>
        <taxon>Euteleostomi</taxon>
        <taxon>Actinopterygii</taxon>
        <taxon>Neopterygii</taxon>
        <taxon>Teleostei</taxon>
        <taxon>Neoteleostei</taxon>
        <taxon>Acanthomorphata</taxon>
        <taxon>Eupercaria</taxon>
        <taxon>Perciformes</taxon>
        <taxon>Notothenioidei</taxon>
        <taxon>Nototheniidae</taxon>
        <taxon>Dissostichus</taxon>
    </lineage>
</organism>
<dbReference type="AlphaFoldDB" id="A0A7J5YSL7"/>
<keyword evidence="4" id="KW-0067">ATP-binding</keyword>
<evidence type="ECO:0000259" key="11">
    <source>
        <dbReference type="SMART" id="SM00382"/>
    </source>
</evidence>
<gene>
    <name evidence="12" type="ORF">F7725_005765</name>
</gene>
<evidence type="ECO:0000256" key="8">
    <source>
        <dbReference type="ARBA" id="ARBA00043975"/>
    </source>
</evidence>
<dbReference type="CDD" id="cd00009">
    <property type="entry name" value="AAA"/>
    <property type="match status" value="1"/>
</dbReference>
<feature type="compositionally biased region" description="Low complexity" evidence="10">
    <location>
        <begin position="440"/>
        <end position="450"/>
    </location>
</feature>
<feature type="region of interest" description="Disordered" evidence="10">
    <location>
        <begin position="361"/>
        <end position="380"/>
    </location>
</feature>
<evidence type="ECO:0000313" key="12">
    <source>
        <dbReference type="EMBL" id="KAF3852410.1"/>
    </source>
</evidence>
<comment type="subcellular location">
    <subcellularLocation>
        <location evidence="1">Nucleus</location>
    </subcellularLocation>
</comment>
<dbReference type="GO" id="GO:0005524">
    <property type="term" value="F:ATP binding"/>
    <property type="evidence" value="ECO:0007669"/>
    <property type="project" value="UniProtKB-KW"/>
</dbReference>
<evidence type="ECO:0000256" key="3">
    <source>
        <dbReference type="ARBA" id="ARBA00022741"/>
    </source>
</evidence>
<dbReference type="GO" id="GO:0005634">
    <property type="term" value="C:nucleus"/>
    <property type="evidence" value="ECO:0007669"/>
    <property type="project" value="UniProtKB-SubCell"/>
</dbReference>
<feature type="region of interest" description="Disordered" evidence="10">
    <location>
        <begin position="1090"/>
        <end position="1115"/>
    </location>
</feature>
<protein>
    <recommendedName>
        <fullName evidence="9">Chromosome transmission fidelity protein 18 homolog</fullName>
    </recommendedName>
</protein>
<evidence type="ECO:0000256" key="5">
    <source>
        <dbReference type="ARBA" id="ARBA00023125"/>
    </source>
</evidence>
<evidence type="ECO:0000256" key="6">
    <source>
        <dbReference type="ARBA" id="ARBA00023242"/>
    </source>
</evidence>
<feature type="compositionally biased region" description="Basic and acidic residues" evidence="10">
    <location>
        <begin position="1104"/>
        <end position="1115"/>
    </location>
</feature>
<feature type="region of interest" description="Disordered" evidence="10">
    <location>
        <begin position="149"/>
        <end position="173"/>
    </location>
</feature>